<protein>
    <submittedName>
        <fullName evidence="1">(rape) hypothetical protein</fullName>
    </submittedName>
</protein>
<dbReference type="AlphaFoldDB" id="A0A816SJI1"/>
<proteinExistence type="predicted"/>
<dbReference type="Proteomes" id="UP001295469">
    <property type="component" value="Chromosome A06"/>
</dbReference>
<organism evidence="1">
    <name type="scientific">Brassica napus</name>
    <name type="common">Rape</name>
    <dbReference type="NCBI Taxonomy" id="3708"/>
    <lineage>
        <taxon>Eukaryota</taxon>
        <taxon>Viridiplantae</taxon>
        <taxon>Streptophyta</taxon>
        <taxon>Embryophyta</taxon>
        <taxon>Tracheophyta</taxon>
        <taxon>Spermatophyta</taxon>
        <taxon>Magnoliopsida</taxon>
        <taxon>eudicotyledons</taxon>
        <taxon>Gunneridae</taxon>
        <taxon>Pentapetalae</taxon>
        <taxon>rosids</taxon>
        <taxon>malvids</taxon>
        <taxon>Brassicales</taxon>
        <taxon>Brassicaceae</taxon>
        <taxon>Brassiceae</taxon>
        <taxon>Brassica</taxon>
    </lineage>
</organism>
<dbReference type="EMBL" id="HG994360">
    <property type="protein sequence ID" value="CAF2088757.1"/>
    <property type="molecule type" value="Genomic_DNA"/>
</dbReference>
<sequence length="122" mass="14932">MIGEEEEKLDPGHRHFQDDYPAGFNMQPVLKTGLKRLFDHRPFTNVVVQFLRNLSSMRWIRVRANFRLFSEDCSELRRGEHPDRQTKYGRYRCSWFISNMIFDTDFDSMREHHREEHRSRRV</sequence>
<reference evidence="1" key="1">
    <citation type="submission" date="2021-01" db="EMBL/GenBank/DDBJ databases">
        <authorList>
            <consortium name="Genoscope - CEA"/>
            <person name="William W."/>
        </authorList>
    </citation>
    <scope>NUCLEOTIDE SEQUENCE</scope>
</reference>
<accession>A0A816SJI1</accession>
<gene>
    <name evidence="1" type="ORF">DARMORV10_A06P34850.1</name>
</gene>
<evidence type="ECO:0000313" key="1">
    <source>
        <dbReference type="EMBL" id="CAF2088757.1"/>
    </source>
</evidence>
<name>A0A816SJI1_BRANA</name>